<dbReference type="InterPro" id="IPR040335">
    <property type="entry name" value="MVB12A"/>
</dbReference>
<dbReference type="eggNOG" id="KOG4000">
    <property type="taxonomic scope" value="Eukaryota"/>
</dbReference>
<keyword evidence="9" id="KW-0729">SH3-binding</keyword>
<dbReference type="Gene3D" id="2.100.10.50">
    <property type="match status" value="1"/>
</dbReference>
<evidence type="ECO:0000256" key="10">
    <source>
        <dbReference type="ARBA" id="ARBA00023136"/>
    </source>
</evidence>
<keyword evidence="5" id="KW-0813">Transport</keyword>
<dbReference type="EMBL" id="AHAT01007770">
    <property type="status" value="NOT_ANNOTATED_CDS"/>
    <property type="molecule type" value="Genomic_DNA"/>
</dbReference>
<evidence type="ECO:0000256" key="11">
    <source>
        <dbReference type="ARBA" id="ARBA00033002"/>
    </source>
</evidence>
<reference evidence="17" key="1">
    <citation type="submission" date="2011-12" db="EMBL/GenBank/DDBJ databases">
        <title>The Draft Genome of Lepisosteus oculatus.</title>
        <authorList>
            <consortium name="The Broad Institute Genome Assembly &amp; Analysis Group"/>
            <consortium name="Computational R&amp;D Group"/>
            <consortium name="and Sequencing Platform"/>
            <person name="Di Palma F."/>
            <person name="Alfoldi J."/>
            <person name="Johnson J."/>
            <person name="Berlin A."/>
            <person name="Gnerre S."/>
            <person name="Jaffe D."/>
            <person name="MacCallum I."/>
            <person name="Young S."/>
            <person name="Walker B.J."/>
            <person name="Lander E.S."/>
            <person name="Lindblad-Toh K."/>
        </authorList>
    </citation>
    <scope>NUCLEOTIDE SEQUENCE [LARGE SCALE GENOMIC DNA]</scope>
</reference>
<accession>W5MIP0</accession>
<dbReference type="AlphaFoldDB" id="W5MIP0"/>
<dbReference type="PROSITE" id="PS51497">
    <property type="entry name" value="UMA"/>
    <property type="match status" value="1"/>
</dbReference>
<evidence type="ECO:0000256" key="6">
    <source>
        <dbReference type="ARBA" id="ARBA00022490"/>
    </source>
</evidence>
<evidence type="ECO:0000256" key="1">
    <source>
        <dbReference type="ARBA" id="ARBA00004496"/>
    </source>
</evidence>
<keyword evidence="6" id="KW-0963">Cytoplasm</keyword>
<evidence type="ECO:0000313" key="17">
    <source>
        <dbReference type="Proteomes" id="UP000018468"/>
    </source>
</evidence>
<evidence type="ECO:0000256" key="7">
    <source>
        <dbReference type="ARBA" id="ARBA00022753"/>
    </source>
</evidence>
<reference evidence="16" key="3">
    <citation type="submission" date="2025-09" db="UniProtKB">
        <authorList>
            <consortium name="Ensembl"/>
        </authorList>
    </citation>
    <scope>IDENTIFICATION</scope>
</reference>
<dbReference type="Bgee" id="ENSLOCG00000006825">
    <property type="expression patterns" value="Expressed in ovary and 12 other cell types or tissues"/>
</dbReference>
<sequence>MSFPVQAPPTPPVMAVAWTSSANTCPPEFRLITTTHEGSAAHFAKGFGLKSGYYLCFSTSMTASMVVQDIRIVLDKETIPHGYCYIPEYLDNKVSVLKKKRLCVKTVPWGSTDTAVLDIKLTSKSRVILPHYTCLGYESRAPHVKPRSISVDMGKLLLDENSPAEPLHQRNSSHGHPLGKLTRRRSNLEVIDTPIYDTSNIYGISAMDGVPFALHPKFDTQMDGAQLTKLNNIRIKSLQDIENEYDYTFSVEKSAASRTSPMLSQA</sequence>
<dbReference type="GO" id="GO:0032510">
    <property type="term" value="P:endosome to lysosome transport via multivesicular body sorting pathway"/>
    <property type="evidence" value="ECO:0000318"/>
    <property type="project" value="GO_Central"/>
</dbReference>
<dbReference type="Ensembl" id="ENSLOCT00000008259.1">
    <property type="protein sequence ID" value="ENSLOCP00000008249.1"/>
    <property type="gene ID" value="ENSLOCG00000006825.1"/>
</dbReference>
<evidence type="ECO:0000256" key="8">
    <source>
        <dbReference type="ARBA" id="ARBA00022927"/>
    </source>
</evidence>
<dbReference type="PROSITE" id="PS51498">
    <property type="entry name" value="MABP"/>
    <property type="match status" value="1"/>
</dbReference>
<dbReference type="GO" id="GO:0019075">
    <property type="term" value="P:virus maturation"/>
    <property type="evidence" value="ECO:0000318"/>
    <property type="project" value="GO_Central"/>
</dbReference>
<keyword evidence="8" id="KW-0653">Protein transport</keyword>
<dbReference type="InParanoid" id="W5MIP0"/>
<evidence type="ECO:0000256" key="4">
    <source>
        <dbReference type="ARBA" id="ARBA00017653"/>
    </source>
</evidence>
<dbReference type="EMBL" id="AHAT01007768">
    <property type="status" value="NOT_ANNOTATED_CDS"/>
    <property type="molecule type" value="Genomic_DNA"/>
</dbReference>
<evidence type="ECO:0000259" key="15">
    <source>
        <dbReference type="PROSITE" id="PS51498"/>
    </source>
</evidence>
<dbReference type="GO" id="GO:0017124">
    <property type="term" value="F:SH3 domain binding"/>
    <property type="evidence" value="ECO:0007669"/>
    <property type="project" value="UniProtKB-KW"/>
</dbReference>
<keyword evidence="10" id="KW-0472">Membrane</keyword>
<organism evidence="16 17">
    <name type="scientific">Lepisosteus oculatus</name>
    <name type="common">Spotted gar</name>
    <dbReference type="NCBI Taxonomy" id="7918"/>
    <lineage>
        <taxon>Eukaryota</taxon>
        <taxon>Metazoa</taxon>
        <taxon>Chordata</taxon>
        <taxon>Craniata</taxon>
        <taxon>Vertebrata</taxon>
        <taxon>Euteleostomi</taxon>
        <taxon>Actinopterygii</taxon>
        <taxon>Neopterygii</taxon>
        <taxon>Holostei</taxon>
        <taxon>Semionotiformes</taxon>
        <taxon>Lepisosteidae</taxon>
        <taxon>Lepisosteus</taxon>
    </lineage>
</organism>
<evidence type="ECO:0000256" key="2">
    <source>
        <dbReference type="ARBA" id="ARBA00004633"/>
    </source>
</evidence>
<dbReference type="InterPro" id="IPR023340">
    <property type="entry name" value="UMA"/>
</dbReference>
<comment type="function">
    <text evidence="13">Component of the ESCRT-I complex, a regulator of vesicular trafficking process. Required for the sorting of endocytic ubiquitinated cargos into multivesicular bodies.</text>
</comment>
<dbReference type="PANTHER" id="PTHR31612">
    <property type="entry name" value="MULTIVESICULAR BODY SUBUNIT 12A"/>
    <property type="match status" value="1"/>
</dbReference>
<dbReference type="GeneTree" id="ENSGT00940000160542"/>
<dbReference type="GO" id="GO:0000813">
    <property type="term" value="C:ESCRT I complex"/>
    <property type="evidence" value="ECO:0000318"/>
    <property type="project" value="GO_Central"/>
</dbReference>
<evidence type="ECO:0000256" key="3">
    <source>
        <dbReference type="ARBA" id="ARBA00010432"/>
    </source>
</evidence>
<evidence type="ECO:0000256" key="9">
    <source>
        <dbReference type="ARBA" id="ARBA00023036"/>
    </source>
</evidence>
<dbReference type="EMBL" id="AHAT01007771">
    <property type="status" value="NOT_ANNOTATED_CDS"/>
    <property type="molecule type" value="Genomic_DNA"/>
</dbReference>
<dbReference type="EMBL" id="AHAT01007769">
    <property type="status" value="NOT_ANNOTATED_CDS"/>
    <property type="molecule type" value="Genomic_DNA"/>
</dbReference>
<comment type="similarity">
    <text evidence="3">Belongs to the MVB12 family.</text>
</comment>
<dbReference type="PANTHER" id="PTHR31612:SF2">
    <property type="entry name" value="MULTIVESICULAR BODY SUBUNIT 12A"/>
    <property type="match status" value="1"/>
</dbReference>
<keyword evidence="7" id="KW-0967">Endosome</keyword>
<keyword evidence="17" id="KW-1185">Reference proteome</keyword>
<comment type="subcellular location">
    <subcellularLocation>
        <location evidence="1">Cytoplasm</location>
    </subcellularLocation>
    <subcellularLocation>
        <location evidence="2">Late endosome membrane</location>
        <topology evidence="2">Peripheral membrane protein</topology>
    </subcellularLocation>
</comment>
<feature type="domain" description="UMA" evidence="14">
    <location>
        <begin position="207"/>
        <end position="256"/>
    </location>
</feature>
<dbReference type="Pfam" id="PF10240">
    <property type="entry name" value="DUF2464"/>
    <property type="match status" value="1"/>
</dbReference>
<dbReference type="GO" id="GO:0032801">
    <property type="term" value="P:receptor catabolic process"/>
    <property type="evidence" value="ECO:0000318"/>
    <property type="project" value="GO_Central"/>
</dbReference>
<evidence type="ECO:0000259" key="14">
    <source>
        <dbReference type="PROSITE" id="PS51497"/>
    </source>
</evidence>
<dbReference type="GO" id="GO:0042058">
    <property type="term" value="P:regulation of epidermal growth factor receptor signaling pathway"/>
    <property type="evidence" value="ECO:0000318"/>
    <property type="project" value="GO_Central"/>
</dbReference>
<evidence type="ECO:0000256" key="5">
    <source>
        <dbReference type="ARBA" id="ARBA00022448"/>
    </source>
</evidence>
<dbReference type="InterPro" id="IPR018798">
    <property type="entry name" value="MVB12A/B"/>
</dbReference>
<protein>
    <recommendedName>
        <fullName evidence="4">Multivesicular body subunit 12A</fullName>
    </recommendedName>
    <alternativeName>
        <fullName evidence="12">ESCRT-I complex subunit MVB12A</fullName>
    </alternativeName>
    <alternativeName>
        <fullName evidence="11">Protein FAM125A</fullName>
    </alternativeName>
</protein>
<dbReference type="HOGENOM" id="CLU_064823_2_0_1"/>
<name>W5MIP0_LEPOC</name>
<evidence type="ECO:0000256" key="12">
    <source>
        <dbReference type="ARBA" id="ARBA00033024"/>
    </source>
</evidence>
<dbReference type="Proteomes" id="UP000018468">
    <property type="component" value="Linkage group LG6"/>
</dbReference>
<dbReference type="FunFam" id="2.100.10.50:FF:000002">
    <property type="entry name" value="Multivesicular body subunit 12B"/>
    <property type="match status" value="1"/>
</dbReference>
<dbReference type="GO" id="GO:0046755">
    <property type="term" value="P:viral budding"/>
    <property type="evidence" value="ECO:0000318"/>
    <property type="project" value="GO_Central"/>
</dbReference>
<dbReference type="GO" id="GO:0015031">
    <property type="term" value="P:protein transport"/>
    <property type="evidence" value="ECO:0007669"/>
    <property type="project" value="UniProtKB-KW"/>
</dbReference>
<dbReference type="GO" id="GO:0005829">
    <property type="term" value="C:cytosol"/>
    <property type="evidence" value="ECO:0000318"/>
    <property type="project" value="GO_Central"/>
</dbReference>
<evidence type="ECO:0000313" key="16">
    <source>
        <dbReference type="Ensembl" id="ENSLOCP00000008249.1"/>
    </source>
</evidence>
<feature type="domain" description="MABP" evidence="15">
    <location>
        <begin position="10"/>
        <end position="150"/>
    </location>
</feature>
<proteinExistence type="inferred from homology"/>
<dbReference type="GO" id="GO:0031902">
    <property type="term" value="C:late endosome membrane"/>
    <property type="evidence" value="ECO:0007669"/>
    <property type="project" value="UniProtKB-SubCell"/>
</dbReference>
<evidence type="ECO:0000256" key="13">
    <source>
        <dbReference type="ARBA" id="ARBA00053101"/>
    </source>
</evidence>
<dbReference type="FunCoup" id="W5MIP0">
    <property type="interactions" value="717"/>
</dbReference>
<dbReference type="OMA" id="KYGYYLC"/>
<dbReference type="InterPro" id="IPR023341">
    <property type="entry name" value="MABP"/>
</dbReference>
<dbReference type="STRING" id="7918.ENSLOCP00000008249"/>
<reference evidence="16" key="2">
    <citation type="submission" date="2025-08" db="UniProtKB">
        <authorList>
            <consortium name="Ensembl"/>
        </authorList>
    </citation>
    <scope>IDENTIFICATION</scope>
</reference>